<organism evidence="3 4">
    <name type="scientific">Reticulomyxa filosa</name>
    <dbReference type="NCBI Taxonomy" id="46433"/>
    <lineage>
        <taxon>Eukaryota</taxon>
        <taxon>Sar</taxon>
        <taxon>Rhizaria</taxon>
        <taxon>Retaria</taxon>
        <taxon>Foraminifera</taxon>
        <taxon>Monothalamids</taxon>
        <taxon>Reticulomyxidae</taxon>
        <taxon>Reticulomyxa</taxon>
    </lineage>
</organism>
<dbReference type="Proteomes" id="UP000023152">
    <property type="component" value="Unassembled WGS sequence"/>
</dbReference>
<gene>
    <name evidence="3" type="ORF">RFI_17331</name>
</gene>
<keyword evidence="2" id="KW-0812">Transmembrane</keyword>
<reference evidence="3 4" key="1">
    <citation type="journal article" date="2013" name="Curr. Biol.">
        <title>The Genome of the Foraminiferan Reticulomyxa filosa.</title>
        <authorList>
            <person name="Glockner G."/>
            <person name="Hulsmann N."/>
            <person name="Schleicher M."/>
            <person name="Noegel A.A."/>
            <person name="Eichinger L."/>
            <person name="Gallinger C."/>
            <person name="Pawlowski J."/>
            <person name="Sierra R."/>
            <person name="Euteneuer U."/>
            <person name="Pillet L."/>
            <person name="Moustafa A."/>
            <person name="Platzer M."/>
            <person name="Groth M."/>
            <person name="Szafranski K."/>
            <person name="Schliwa M."/>
        </authorList>
    </citation>
    <scope>NUCLEOTIDE SEQUENCE [LARGE SCALE GENOMIC DNA]</scope>
</reference>
<feature type="non-terminal residue" evidence="3">
    <location>
        <position position="391"/>
    </location>
</feature>
<evidence type="ECO:0000313" key="3">
    <source>
        <dbReference type="EMBL" id="ETO19889.1"/>
    </source>
</evidence>
<feature type="compositionally biased region" description="Basic and acidic residues" evidence="1">
    <location>
        <begin position="175"/>
        <end position="188"/>
    </location>
</feature>
<feature type="region of interest" description="Disordered" evidence="1">
    <location>
        <begin position="152"/>
        <end position="188"/>
    </location>
</feature>
<feature type="transmembrane region" description="Helical" evidence="2">
    <location>
        <begin position="18"/>
        <end position="40"/>
    </location>
</feature>
<comment type="caution">
    <text evidence="3">The sequence shown here is derived from an EMBL/GenBank/DDBJ whole genome shotgun (WGS) entry which is preliminary data.</text>
</comment>
<dbReference type="AlphaFoldDB" id="X6N2E8"/>
<dbReference type="EMBL" id="ASPP01013186">
    <property type="protein sequence ID" value="ETO19889.1"/>
    <property type="molecule type" value="Genomic_DNA"/>
</dbReference>
<evidence type="ECO:0000256" key="1">
    <source>
        <dbReference type="SAM" id="MobiDB-lite"/>
    </source>
</evidence>
<name>X6N2E8_RETFI</name>
<accession>X6N2E8</accession>
<evidence type="ECO:0000313" key="4">
    <source>
        <dbReference type="Proteomes" id="UP000023152"/>
    </source>
</evidence>
<keyword evidence="2" id="KW-0472">Membrane</keyword>
<feature type="non-terminal residue" evidence="3">
    <location>
        <position position="1"/>
    </location>
</feature>
<proteinExistence type="predicted"/>
<feature type="transmembrane region" description="Helical" evidence="2">
    <location>
        <begin position="220"/>
        <end position="242"/>
    </location>
</feature>
<sequence>GGGGEKKKKKKKKKNEPFAISHCCCLCLFICLLIGCELLLNKGLSLMNNSTKDILMRTNFVRCEDNCVATQYYKDWNVFLNRVNNLRDYYWHISEQHLDIFWVLIHLYHIATAKVANINAQSKYQLIQEYKKVYFRELNDCEHTRKMCETKSEEMETKGRMTMNDNGEQNGVDDCSDREGRGGKDKEKENDHVCNALGAIVDDGPWSVMKRALIIHSQIALCRFLSAFLTSLAWCIVLFYAFNDVTQSQQQQPSLRAHMAKFGWNRLSSIWHVTILVENVFGFGIVYCWAVFKDLLRMWHFRNLRFDPRLKLTNPGNVLSIQRNNVIDTEIKVTFVKMISALETRKLLDGIFIHDISDIILEFAGWSLDIVIKSILPPHLMEEDAHLLSSS</sequence>
<keyword evidence="2" id="KW-1133">Transmembrane helix</keyword>
<keyword evidence="4" id="KW-1185">Reference proteome</keyword>
<evidence type="ECO:0000256" key="2">
    <source>
        <dbReference type="SAM" id="Phobius"/>
    </source>
</evidence>
<feature type="transmembrane region" description="Helical" evidence="2">
    <location>
        <begin position="269"/>
        <end position="292"/>
    </location>
</feature>
<protein>
    <submittedName>
        <fullName evidence="3">Uncharacterized protein</fullName>
    </submittedName>
</protein>